<dbReference type="InParanoid" id="A0A132B6L3"/>
<feature type="chain" id="PRO_5007287920" evidence="2">
    <location>
        <begin position="18"/>
        <end position="123"/>
    </location>
</feature>
<dbReference type="GeneID" id="28830594"/>
<keyword evidence="4" id="KW-1185">Reference proteome</keyword>
<sequence>MKPCLYILTFMCPFILASKTKQDGFAERSTLSPTETPYRIVKLHTPADSQIYFHTVPPGSTNSPVMTAPAIRSNGIYHGNSETSKTHESIGTRDLSLEAKESIGIAAGVVGLLAFIFSAFGCL</sequence>
<protein>
    <submittedName>
        <fullName evidence="3">Uncharacterized protein</fullName>
    </submittedName>
</protein>
<gene>
    <name evidence="3" type="ORF">LY89DRAFT_742754</name>
</gene>
<evidence type="ECO:0000313" key="4">
    <source>
        <dbReference type="Proteomes" id="UP000070700"/>
    </source>
</evidence>
<evidence type="ECO:0000256" key="1">
    <source>
        <dbReference type="SAM" id="Phobius"/>
    </source>
</evidence>
<evidence type="ECO:0000313" key="3">
    <source>
        <dbReference type="EMBL" id="KUJ07524.1"/>
    </source>
</evidence>
<dbReference type="KEGG" id="psco:LY89DRAFT_742754"/>
<evidence type="ECO:0000256" key="2">
    <source>
        <dbReference type="SAM" id="SignalP"/>
    </source>
</evidence>
<reference evidence="3 4" key="1">
    <citation type="submission" date="2015-10" db="EMBL/GenBank/DDBJ databases">
        <title>Full genome of DAOMC 229536 Phialocephala scopiformis, a fungal endophyte of spruce producing the potent anti-insectan compound rugulosin.</title>
        <authorList>
            <consortium name="DOE Joint Genome Institute"/>
            <person name="Walker A.K."/>
            <person name="Frasz S.L."/>
            <person name="Seifert K.A."/>
            <person name="Miller J.D."/>
            <person name="Mondo S.J."/>
            <person name="Labutti K."/>
            <person name="Lipzen A."/>
            <person name="Dockter R."/>
            <person name="Kennedy M."/>
            <person name="Grigoriev I.V."/>
            <person name="Spatafora J.W."/>
        </authorList>
    </citation>
    <scope>NUCLEOTIDE SEQUENCE [LARGE SCALE GENOMIC DNA]</scope>
    <source>
        <strain evidence="3 4">CBS 120377</strain>
    </source>
</reference>
<dbReference type="Proteomes" id="UP000070700">
    <property type="component" value="Unassembled WGS sequence"/>
</dbReference>
<keyword evidence="1" id="KW-1133">Transmembrane helix</keyword>
<dbReference type="EMBL" id="KQ947439">
    <property type="protein sequence ID" value="KUJ07524.1"/>
    <property type="molecule type" value="Genomic_DNA"/>
</dbReference>
<feature type="transmembrane region" description="Helical" evidence="1">
    <location>
        <begin position="103"/>
        <end position="122"/>
    </location>
</feature>
<dbReference type="AlphaFoldDB" id="A0A132B6L3"/>
<accession>A0A132B6L3</accession>
<keyword evidence="1" id="KW-0472">Membrane</keyword>
<keyword evidence="1" id="KW-0812">Transmembrane</keyword>
<name>A0A132B6L3_MOLSC</name>
<proteinExistence type="predicted"/>
<feature type="signal peptide" evidence="2">
    <location>
        <begin position="1"/>
        <end position="17"/>
    </location>
</feature>
<dbReference type="RefSeq" id="XP_018061879.1">
    <property type="nucleotide sequence ID" value="XM_018220868.1"/>
</dbReference>
<keyword evidence="2" id="KW-0732">Signal</keyword>
<organism evidence="3 4">
    <name type="scientific">Mollisia scopiformis</name>
    <name type="common">Conifer needle endophyte fungus</name>
    <name type="synonym">Phialocephala scopiformis</name>
    <dbReference type="NCBI Taxonomy" id="149040"/>
    <lineage>
        <taxon>Eukaryota</taxon>
        <taxon>Fungi</taxon>
        <taxon>Dikarya</taxon>
        <taxon>Ascomycota</taxon>
        <taxon>Pezizomycotina</taxon>
        <taxon>Leotiomycetes</taxon>
        <taxon>Helotiales</taxon>
        <taxon>Mollisiaceae</taxon>
        <taxon>Mollisia</taxon>
    </lineage>
</organism>